<gene>
    <name evidence="2" type="ORF">AZO1586I_36</name>
</gene>
<keyword evidence="1" id="KW-1133">Transmembrane helix</keyword>
<evidence type="ECO:0000256" key="1">
    <source>
        <dbReference type="SAM" id="Phobius"/>
    </source>
</evidence>
<keyword evidence="3" id="KW-1185">Reference proteome</keyword>
<dbReference type="EMBL" id="CAHJWF010000016">
    <property type="protein sequence ID" value="CAB5496559.1"/>
    <property type="molecule type" value="Genomic_DNA"/>
</dbReference>
<sequence>MSTDSHKSEKRPGKFSKLLNFIVSVFGVLILSIFLSIVIEWLGIVFDWWQLPKHYHAKNMFDAELNWALGDFLSNNLFYKNTFLHIFEKSYYWTIKQTGLEWLSNNSNYLVQYILAATYIVQVVIVRLIVIVCAIPVFIVLNIFFITDGLFIRQLRKLSGATESAYIYHHSKRWIKPLIGLPIVLLLSSPWSVHPSIFILFISIVPGFFIWMSVAYFKKHL</sequence>
<dbReference type="Pfam" id="PF14348">
    <property type="entry name" value="DtrJ-like"/>
    <property type="match status" value="1"/>
</dbReference>
<protein>
    <recommendedName>
        <fullName evidence="4">Integrating conjugative element membrane protein</fullName>
    </recommendedName>
</protein>
<dbReference type="RefSeq" id="WP_202783932.1">
    <property type="nucleotide sequence ID" value="NZ_CAHJWF010000016.1"/>
</dbReference>
<name>A0ABN7G7Y0_9GAMM</name>
<dbReference type="InterPro" id="IPR022266">
    <property type="entry name" value="DtrJ-like"/>
</dbReference>
<feature type="transmembrane region" description="Helical" evidence="1">
    <location>
        <begin position="113"/>
        <end position="146"/>
    </location>
</feature>
<accession>A0ABN7G7Y0</accession>
<dbReference type="Proteomes" id="UP000626656">
    <property type="component" value="Unassembled WGS sequence"/>
</dbReference>
<keyword evidence="1" id="KW-0812">Transmembrane</keyword>
<comment type="caution">
    <text evidence="2">The sequence shown here is derived from an EMBL/GenBank/DDBJ whole genome shotgun (WGS) entry which is preliminary data.</text>
</comment>
<evidence type="ECO:0000313" key="2">
    <source>
        <dbReference type="EMBL" id="CAB5496559.1"/>
    </source>
</evidence>
<feature type="transmembrane region" description="Helical" evidence="1">
    <location>
        <begin position="174"/>
        <end position="191"/>
    </location>
</feature>
<evidence type="ECO:0008006" key="4">
    <source>
        <dbReference type="Google" id="ProtNLM"/>
    </source>
</evidence>
<feature type="transmembrane region" description="Helical" evidence="1">
    <location>
        <begin position="197"/>
        <end position="217"/>
    </location>
</feature>
<reference evidence="2 3" key="1">
    <citation type="submission" date="2020-05" db="EMBL/GenBank/DDBJ databases">
        <authorList>
            <person name="Petersen J."/>
            <person name="Sayavedra L."/>
        </authorList>
    </citation>
    <scope>NUCLEOTIDE SEQUENCE [LARGE SCALE GENOMIC DNA]</scope>
    <source>
        <strain evidence="2">B azoricus SOX ET2 1586I</strain>
    </source>
</reference>
<organism evidence="2 3">
    <name type="scientific">Bathymodiolus thermophilus thioautotrophic gill symbiont</name>
    <dbReference type="NCBI Taxonomy" id="2360"/>
    <lineage>
        <taxon>Bacteria</taxon>
        <taxon>Pseudomonadati</taxon>
        <taxon>Pseudomonadota</taxon>
        <taxon>Gammaproteobacteria</taxon>
        <taxon>sulfur-oxidizing symbionts</taxon>
    </lineage>
</organism>
<proteinExistence type="predicted"/>
<evidence type="ECO:0000313" key="3">
    <source>
        <dbReference type="Proteomes" id="UP000626656"/>
    </source>
</evidence>
<feature type="transmembrane region" description="Helical" evidence="1">
    <location>
        <begin position="21"/>
        <end position="44"/>
    </location>
</feature>
<keyword evidence="1" id="KW-0472">Membrane</keyword>